<organism evidence="4 5">
    <name type="scientific">Nocardia farcinica</name>
    <dbReference type="NCBI Taxonomy" id="37329"/>
    <lineage>
        <taxon>Bacteria</taxon>
        <taxon>Bacillati</taxon>
        <taxon>Actinomycetota</taxon>
        <taxon>Actinomycetes</taxon>
        <taxon>Mycobacteriales</taxon>
        <taxon>Nocardiaceae</taxon>
        <taxon>Nocardia</taxon>
    </lineage>
</organism>
<evidence type="ECO:0000256" key="2">
    <source>
        <dbReference type="ARBA" id="ARBA00023002"/>
    </source>
</evidence>
<keyword evidence="2 4" id="KW-0560">Oxidoreductase</keyword>
<dbReference type="Pfam" id="PF00724">
    <property type="entry name" value="Oxidored_FMN"/>
    <property type="match status" value="1"/>
</dbReference>
<dbReference type="EC" id="1.-.-.-" evidence="4"/>
<sequence length="386" mass="41331">MRDHPDPWAPLRLRSGAILRNRFVLAPMTTNASNPDGSVTDDELSYLARRGATEFGAAITSCAYIHEDGRAWQGIGATGAEHLTSLTAVARAMRGTGGLGILQIYDGGRIAIPDLVGPAGIRGPSAVPSLRPDATVPRELAGDEIPELLEAFGRAAALGVAAGFDGIEIHGANHYLIHQFFSPRANRRTDQWGGGLDERMRFPLAVARTVRAAIGREITLGFRVTPFESEPGGYTLDDAAHLAHRLAEDVDYVHISMDDFRRNSPQPEDRDWTKPRAAVESRNPIPAIAAAVGGRSAVVASGGIRTLDDAEDAMAAGADLVAVGRAALIDPEWVDKVKSGAHHSIRTQLPADHDEIAAALTIPPRMVRYLLSRPGWIPRAGQDVRS</sequence>
<accession>A0A0H5ND04</accession>
<proteinExistence type="predicted"/>
<evidence type="ECO:0000256" key="1">
    <source>
        <dbReference type="ARBA" id="ARBA00022630"/>
    </source>
</evidence>
<dbReference type="Proteomes" id="UP000057820">
    <property type="component" value="Chromosome 1"/>
</dbReference>
<dbReference type="Gene3D" id="3.20.20.70">
    <property type="entry name" value="Aldolase class I"/>
    <property type="match status" value="1"/>
</dbReference>
<dbReference type="GO" id="GO:0010181">
    <property type="term" value="F:FMN binding"/>
    <property type="evidence" value="ECO:0007669"/>
    <property type="project" value="InterPro"/>
</dbReference>
<dbReference type="SUPFAM" id="SSF51395">
    <property type="entry name" value="FMN-linked oxidoreductases"/>
    <property type="match status" value="1"/>
</dbReference>
<dbReference type="GO" id="GO:0016491">
    <property type="term" value="F:oxidoreductase activity"/>
    <property type="evidence" value="ECO:0007669"/>
    <property type="project" value="UniProtKB-KW"/>
</dbReference>
<dbReference type="KEGG" id="nfr:ERS450000_00293"/>
<reference evidence="5" key="1">
    <citation type="submission" date="2015-03" db="EMBL/GenBank/DDBJ databases">
        <authorList>
            <consortium name="Pathogen Informatics"/>
        </authorList>
    </citation>
    <scope>NUCLEOTIDE SEQUENCE [LARGE SCALE GENOMIC DNA]</scope>
    <source>
        <strain evidence="5">NCTC11134</strain>
    </source>
</reference>
<feature type="domain" description="NADH:flavin oxidoreductase/NADH oxidase N-terminal" evidence="3">
    <location>
        <begin position="9"/>
        <end position="341"/>
    </location>
</feature>
<dbReference type="RefSeq" id="WP_060589983.1">
    <property type="nucleotide sequence ID" value="NZ_CP031418.1"/>
</dbReference>
<evidence type="ECO:0000259" key="3">
    <source>
        <dbReference type="Pfam" id="PF00724"/>
    </source>
</evidence>
<keyword evidence="1" id="KW-0285">Flavoprotein</keyword>
<dbReference type="AlphaFoldDB" id="A0A0H5ND04"/>
<dbReference type="InterPro" id="IPR013785">
    <property type="entry name" value="Aldolase_TIM"/>
</dbReference>
<dbReference type="InterPro" id="IPR001155">
    <property type="entry name" value="OxRdtase_FMN_N"/>
</dbReference>
<evidence type="ECO:0000313" key="5">
    <source>
        <dbReference type="Proteomes" id="UP000057820"/>
    </source>
</evidence>
<dbReference type="PANTHER" id="PTHR43656">
    <property type="entry name" value="BINDING OXIDOREDUCTASE, PUTATIVE (AFU_ORTHOLOGUE AFUA_2G08260)-RELATED"/>
    <property type="match status" value="1"/>
</dbReference>
<dbReference type="PANTHER" id="PTHR43656:SF2">
    <property type="entry name" value="BINDING OXIDOREDUCTASE, PUTATIVE (AFU_ORTHOLOGUE AFUA_2G08260)-RELATED"/>
    <property type="match status" value="1"/>
</dbReference>
<gene>
    <name evidence="4" type="ORF">ERS450000_00293</name>
</gene>
<dbReference type="InterPro" id="IPR051799">
    <property type="entry name" value="NADH_flavin_oxidoreductase"/>
</dbReference>
<name>A0A0H5ND04_NOCFR</name>
<dbReference type="EMBL" id="LN868938">
    <property type="protein sequence ID" value="CRY73745.1"/>
    <property type="molecule type" value="Genomic_DNA"/>
</dbReference>
<evidence type="ECO:0000313" key="4">
    <source>
        <dbReference type="EMBL" id="CRY73745.1"/>
    </source>
</evidence>
<protein>
    <submittedName>
        <fullName evidence="4">NADH oxidase</fullName>
        <ecNumber evidence="4">1.-.-.-</ecNumber>
    </submittedName>
</protein>